<dbReference type="UniPathway" id="UPA00077">
    <property type="reaction ID" value="UER00155"/>
</dbReference>
<dbReference type="GO" id="GO:0046656">
    <property type="term" value="P:folic acid biosynthetic process"/>
    <property type="evidence" value="ECO:0007669"/>
    <property type="project" value="UniProtKB-KW"/>
</dbReference>
<evidence type="ECO:0000313" key="14">
    <source>
        <dbReference type="EMBL" id="TCZ65351.1"/>
    </source>
</evidence>
<sequence length="169" mass="18230">MVILIALGANLPDVAGKPPLETCQAAAAALDSLPGLRLRALSRWYRTQPVPPLPGAPTFVNGVARLEGDAGDPVALLAALHAIEERAGRLRPFPNAPRTLDLDLIDLHGLCREAPDPVLPHPRAHLRRFVLQPLRDVAPAWVHPVLRRPVEALLADLPTHEATPVPLQI</sequence>
<evidence type="ECO:0000256" key="12">
    <source>
        <dbReference type="ARBA" id="ARBA00033413"/>
    </source>
</evidence>
<evidence type="ECO:0000256" key="4">
    <source>
        <dbReference type="ARBA" id="ARBA00016218"/>
    </source>
</evidence>
<evidence type="ECO:0000256" key="5">
    <source>
        <dbReference type="ARBA" id="ARBA00022679"/>
    </source>
</evidence>
<evidence type="ECO:0000256" key="10">
    <source>
        <dbReference type="ARBA" id="ARBA00029409"/>
    </source>
</evidence>
<comment type="function">
    <text evidence="10">Catalyzes the transfer of pyrophosphate from adenosine triphosphate (ATP) to 6-hydroxymethyl-7,8-dihydropterin, an enzymatic step in folate biosynthesis pathway.</text>
</comment>
<dbReference type="PANTHER" id="PTHR43071:SF1">
    <property type="entry name" value="2-AMINO-4-HYDROXY-6-HYDROXYMETHYLDIHYDROPTERIDINE PYROPHOSPHOKINASE"/>
    <property type="match status" value="1"/>
</dbReference>
<evidence type="ECO:0000256" key="6">
    <source>
        <dbReference type="ARBA" id="ARBA00022741"/>
    </source>
</evidence>
<dbReference type="EC" id="2.7.6.3" evidence="3"/>
<dbReference type="GO" id="GO:0005524">
    <property type="term" value="F:ATP binding"/>
    <property type="evidence" value="ECO:0007669"/>
    <property type="project" value="UniProtKB-KW"/>
</dbReference>
<keyword evidence="7 14" id="KW-0418">Kinase</keyword>
<name>A0A4R4DS91_9PROT</name>
<accession>A0A4R4DS91</accession>
<evidence type="ECO:0000256" key="2">
    <source>
        <dbReference type="ARBA" id="ARBA00005810"/>
    </source>
</evidence>
<dbReference type="OrthoDB" id="9808041at2"/>
<dbReference type="AlphaFoldDB" id="A0A4R4DS91"/>
<evidence type="ECO:0000256" key="7">
    <source>
        <dbReference type="ARBA" id="ARBA00022777"/>
    </source>
</evidence>
<dbReference type="Proteomes" id="UP000295023">
    <property type="component" value="Unassembled WGS sequence"/>
</dbReference>
<evidence type="ECO:0000256" key="3">
    <source>
        <dbReference type="ARBA" id="ARBA00013253"/>
    </source>
</evidence>
<dbReference type="InterPro" id="IPR035907">
    <property type="entry name" value="Hppk_sf"/>
</dbReference>
<feature type="domain" description="7,8-dihydro-6-hydroxymethylpterin-pyrophosphokinase" evidence="13">
    <location>
        <begin position="5"/>
        <end position="139"/>
    </location>
</feature>
<proteinExistence type="inferred from homology"/>
<evidence type="ECO:0000256" key="11">
    <source>
        <dbReference type="ARBA" id="ARBA00029766"/>
    </source>
</evidence>
<dbReference type="Gene3D" id="3.30.70.560">
    <property type="entry name" value="7,8-Dihydro-6-hydroxymethylpterin-pyrophosphokinase HPPK"/>
    <property type="match status" value="1"/>
</dbReference>
<dbReference type="GO" id="GO:0046654">
    <property type="term" value="P:tetrahydrofolate biosynthetic process"/>
    <property type="evidence" value="ECO:0007669"/>
    <property type="project" value="UniProtKB-UniPathway"/>
</dbReference>
<comment type="caution">
    <text evidence="14">The sequence shown here is derived from an EMBL/GenBank/DDBJ whole genome shotgun (WGS) entry which is preliminary data.</text>
</comment>
<keyword evidence="8" id="KW-0067">ATP-binding</keyword>
<dbReference type="Pfam" id="PF01288">
    <property type="entry name" value="HPPK"/>
    <property type="match status" value="1"/>
</dbReference>
<protein>
    <recommendedName>
        <fullName evidence="4">2-amino-4-hydroxy-6-hydroxymethyldihydropteridine pyrophosphokinase</fullName>
        <ecNumber evidence="3">2.7.6.3</ecNumber>
    </recommendedName>
    <alternativeName>
        <fullName evidence="11">6-hydroxymethyl-7,8-dihydropterin pyrophosphokinase</fullName>
    </alternativeName>
    <alternativeName>
        <fullName evidence="12">7,8-dihydro-6-hydroxymethylpterin-pyrophosphokinase</fullName>
    </alternativeName>
</protein>
<keyword evidence="5 14" id="KW-0808">Transferase</keyword>
<dbReference type="CDD" id="cd00483">
    <property type="entry name" value="HPPK"/>
    <property type="match status" value="1"/>
</dbReference>
<keyword evidence="6" id="KW-0547">Nucleotide-binding</keyword>
<dbReference type="SUPFAM" id="SSF55083">
    <property type="entry name" value="6-hydroxymethyl-7,8-dihydropterin pyrophosphokinase, HPPK"/>
    <property type="match status" value="1"/>
</dbReference>
<dbReference type="RefSeq" id="WP_132284820.1">
    <property type="nucleotide sequence ID" value="NZ_SKBM01000003.1"/>
</dbReference>
<evidence type="ECO:0000256" key="9">
    <source>
        <dbReference type="ARBA" id="ARBA00022909"/>
    </source>
</evidence>
<organism evidence="14 15">
    <name type="scientific">Roseicella aquatilis</name>
    <dbReference type="NCBI Taxonomy" id="2527868"/>
    <lineage>
        <taxon>Bacteria</taxon>
        <taxon>Pseudomonadati</taxon>
        <taxon>Pseudomonadota</taxon>
        <taxon>Alphaproteobacteria</taxon>
        <taxon>Acetobacterales</taxon>
        <taxon>Roseomonadaceae</taxon>
        <taxon>Roseicella</taxon>
    </lineage>
</organism>
<dbReference type="EMBL" id="SKBM01000003">
    <property type="protein sequence ID" value="TCZ65351.1"/>
    <property type="molecule type" value="Genomic_DNA"/>
</dbReference>
<dbReference type="GO" id="GO:0016301">
    <property type="term" value="F:kinase activity"/>
    <property type="evidence" value="ECO:0007669"/>
    <property type="project" value="UniProtKB-KW"/>
</dbReference>
<keyword evidence="15" id="KW-1185">Reference proteome</keyword>
<evidence type="ECO:0000256" key="1">
    <source>
        <dbReference type="ARBA" id="ARBA00005051"/>
    </source>
</evidence>
<keyword evidence="9" id="KW-0289">Folate biosynthesis</keyword>
<dbReference type="PANTHER" id="PTHR43071">
    <property type="entry name" value="2-AMINO-4-HYDROXY-6-HYDROXYMETHYLDIHYDROPTERIDINE PYROPHOSPHOKINASE"/>
    <property type="match status" value="1"/>
</dbReference>
<comment type="pathway">
    <text evidence="1">Cofactor biosynthesis; tetrahydrofolate biosynthesis; 2-amino-4-hydroxy-6-hydroxymethyl-7,8-dihydropteridine diphosphate from 7,8-dihydroneopterin triphosphate: step 4/4.</text>
</comment>
<gene>
    <name evidence="14" type="primary">folK</name>
    <name evidence="14" type="ORF">EXY23_04020</name>
</gene>
<dbReference type="InterPro" id="IPR000550">
    <property type="entry name" value="Hppk"/>
</dbReference>
<evidence type="ECO:0000259" key="13">
    <source>
        <dbReference type="Pfam" id="PF01288"/>
    </source>
</evidence>
<dbReference type="NCBIfam" id="TIGR01498">
    <property type="entry name" value="folK"/>
    <property type="match status" value="1"/>
</dbReference>
<comment type="similarity">
    <text evidence="2">Belongs to the HPPK family.</text>
</comment>
<dbReference type="GO" id="GO:0003848">
    <property type="term" value="F:2-amino-4-hydroxy-6-hydroxymethyldihydropteridine diphosphokinase activity"/>
    <property type="evidence" value="ECO:0007669"/>
    <property type="project" value="UniProtKB-EC"/>
</dbReference>
<evidence type="ECO:0000256" key="8">
    <source>
        <dbReference type="ARBA" id="ARBA00022840"/>
    </source>
</evidence>
<evidence type="ECO:0000313" key="15">
    <source>
        <dbReference type="Proteomes" id="UP000295023"/>
    </source>
</evidence>
<reference evidence="14 15" key="1">
    <citation type="submission" date="2019-03" db="EMBL/GenBank/DDBJ databases">
        <title>Paracraurococcus aquatilis NE82 genome sequence.</title>
        <authorList>
            <person name="Zhao Y."/>
            <person name="Du Z."/>
        </authorList>
    </citation>
    <scope>NUCLEOTIDE SEQUENCE [LARGE SCALE GENOMIC DNA]</scope>
    <source>
        <strain evidence="14 15">NE82</strain>
    </source>
</reference>